<evidence type="ECO:0000256" key="4">
    <source>
        <dbReference type="ARBA" id="ARBA00022729"/>
    </source>
</evidence>
<dbReference type="FunCoup" id="A0A8V1AF44">
    <property type="interactions" value="56"/>
</dbReference>
<dbReference type="PANTHER" id="PTHR11848">
    <property type="entry name" value="TGF-BETA FAMILY"/>
    <property type="match status" value="1"/>
</dbReference>
<evidence type="ECO:0000256" key="10">
    <source>
        <dbReference type="SAM" id="SignalP"/>
    </source>
</evidence>
<keyword evidence="3" id="KW-0964">Secreted</keyword>
<evidence type="ECO:0000313" key="12">
    <source>
        <dbReference type="Ensembl" id="ENSGALP00010040141.1"/>
    </source>
</evidence>
<dbReference type="PRINTS" id="PR00669">
    <property type="entry name" value="INHIBINA"/>
</dbReference>
<dbReference type="OrthoDB" id="10030979at2759"/>
<dbReference type="PANTHER" id="PTHR11848:SF78">
    <property type="entry name" value="GROWTH_DIFFERENTIATION FACTOR 15"/>
    <property type="match status" value="1"/>
</dbReference>
<dbReference type="CDD" id="cd19376">
    <property type="entry name" value="TGF_beta_GDF15"/>
    <property type="match status" value="1"/>
</dbReference>
<dbReference type="KEGG" id="gga:101748931"/>
<evidence type="ECO:0000256" key="2">
    <source>
        <dbReference type="ARBA" id="ARBA00006656"/>
    </source>
</evidence>
<dbReference type="AlphaFoldDB" id="A0A8V1AF44"/>
<dbReference type="GO" id="GO:0005125">
    <property type="term" value="F:cytokine activity"/>
    <property type="evidence" value="ECO:0000318"/>
    <property type="project" value="GO_Central"/>
</dbReference>
<dbReference type="GeneID" id="101748931"/>
<dbReference type="InterPro" id="IPR029034">
    <property type="entry name" value="Cystine-knot_cytokine"/>
</dbReference>
<evidence type="ECO:0000256" key="7">
    <source>
        <dbReference type="ARBA" id="ARBA00023180"/>
    </source>
</evidence>
<dbReference type="InterPro" id="IPR015615">
    <property type="entry name" value="TGF-beta-rel"/>
</dbReference>
<comment type="similarity">
    <text evidence="2 8">Belongs to the TGF-beta family.</text>
</comment>
<dbReference type="InterPro" id="IPR001839">
    <property type="entry name" value="TGF-b_C"/>
</dbReference>
<keyword evidence="4 10" id="KW-0732">Signal</keyword>
<evidence type="ECO:0000256" key="5">
    <source>
        <dbReference type="ARBA" id="ARBA00023030"/>
    </source>
</evidence>
<dbReference type="GO" id="GO:0007178">
    <property type="term" value="P:cell surface receptor protein serine/threonine kinase signaling pathway"/>
    <property type="evidence" value="ECO:0000318"/>
    <property type="project" value="GO_Central"/>
</dbReference>
<dbReference type="RefSeq" id="XP_040548848.1">
    <property type="nucleotide sequence ID" value="XM_040692914.2"/>
</dbReference>
<reference evidence="12" key="1">
    <citation type="submission" date="2020-11" db="EMBL/GenBank/DDBJ databases">
        <title>Gallus gallus (Chicken) genome, bGalGal1, GRCg7b, maternal haplotype autosomes + Z &amp; W.</title>
        <authorList>
            <person name="Warren W."/>
            <person name="Formenti G."/>
            <person name="Fedrigo O."/>
            <person name="Haase B."/>
            <person name="Mountcastle J."/>
            <person name="Balacco J."/>
            <person name="Tracey A."/>
            <person name="Schneider V."/>
            <person name="Okimoto R."/>
            <person name="Cheng H."/>
            <person name="Hawken R."/>
            <person name="Howe K."/>
            <person name="Jarvis E.D."/>
        </authorList>
    </citation>
    <scope>NUCLEOTIDE SEQUENCE [LARGE SCALE GENOMIC DNA]</scope>
    <source>
        <strain evidence="12">Broiler</strain>
    </source>
</reference>
<evidence type="ECO:0000313" key="13">
    <source>
        <dbReference type="Proteomes" id="UP000000539"/>
    </source>
</evidence>
<evidence type="ECO:0000256" key="6">
    <source>
        <dbReference type="ARBA" id="ARBA00023157"/>
    </source>
</evidence>
<dbReference type="SUPFAM" id="SSF57501">
    <property type="entry name" value="Cystine-knot cytokines"/>
    <property type="match status" value="1"/>
</dbReference>
<feature type="signal peptide" evidence="10">
    <location>
        <begin position="1"/>
        <end position="24"/>
    </location>
</feature>
<keyword evidence="7" id="KW-0325">Glycoprotein</keyword>
<dbReference type="CTD" id="9518"/>
<dbReference type="PROSITE" id="PS00250">
    <property type="entry name" value="TGF_BETA_1"/>
    <property type="match status" value="1"/>
</dbReference>
<dbReference type="Gene3D" id="2.60.120.970">
    <property type="match status" value="1"/>
</dbReference>
<sequence>MLRDVGAVTVTCLQLLLLAGGAQPRPRAWDEDGQQLEAIKHGILRRLGMAGPPPVPHAPDPESISRARRLYERRVAELRGNRSREREEREGAAAATRWHRLTAILWRLPDPPRRERDPPRGHEPPRGQRDPHGEPDPDGDQHSHGQQDPEGHRDPHGRQDPPGPYRYLLLVPRTGALRQRLQMLRAQLQLPLHSPHPAQLHVSIYTPGRSGGAPRLLHSRELDPRSQHLDLTAPIRHWAAGHSAALRLELTFSSNVSDPWDGFGTGKAVLEVETRDRAGRGARRRRGLEEECGKSEGKCCMRALKVSFQEIGWDDWVLAPRSYDMRFCQGSCPHNYRAASMHAQIQARVHALSRAAPAPCCVPAEYDPMVLMHYNGEGRLVSSVFEDMLVTRCHCA</sequence>
<dbReference type="RefSeq" id="XP_025000131.1">
    <property type="nucleotide sequence ID" value="XM_025144363.3"/>
</dbReference>
<dbReference type="FunFam" id="2.10.90.10:FF:000012">
    <property type="entry name" value="Growth/differentiation factor 9 (Predicted)"/>
    <property type="match status" value="1"/>
</dbReference>
<feature type="region of interest" description="Disordered" evidence="9">
    <location>
        <begin position="109"/>
        <end position="167"/>
    </location>
</feature>
<evidence type="ECO:0000259" key="11">
    <source>
        <dbReference type="PROSITE" id="PS51362"/>
    </source>
</evidence>
<dbReference type="Pfam" id="PF00019">
    <property type="entry name" value="TGF_beta"/>
    <property type="match status" value="1"/>
</dbReference>
<dbReference type="PROSITE" id="PS51362">
    <property type="entry name" value="TGF_BETA_2"/>
    <property type="match status" value="1"/>
</dbReference>
<dbReference type="Ensembl" id="ENSGALT00010065875.1">
    <property type="protein sequence ID" value="ENSGALP00010040141.1"/>
    <property type="gene ID" value="ENSGALG00010027172.1"/>
</dbReference>
<dbReference type="SMART" id="SM00204">
    <property type="entry name" value="TGFB"/>
    <property type="match status" value="1"/>
</dbReference>
<organism evidence="12 13">
    <name type="scientific">Gallus gallus</name>
    <name type="common">Chicken</name>
    <dbReference type="NCBI Taxonomy" id="9031"/>
    <lineage>
        <taxon>Eukaryota</taxon>
        <taxon>Metazoa</taxon>
        <taxon>Chordata</taxon>
        <taxon>Craniata</taxon>
        <taxon>Vertebrata</taxon>
        <taxon>Euteleostomi</taxon>
        <taxon>Archelosauria</taxon>
        <taxon>Archosauria</taxon>
        <taxon>Dinosauria</taxon>
        <taxon>Saurischia</taxon>
        <taxon>Theropoda</taxon>
        <taxon>Coelurosauria</taxon>
        <taxon>Aves</taxon>
        <taxon>Neognathae</taxon>
        <taxon>Galloanserae</taxon>
        <taxon>Galliformes</taxon>
        <taxon>Phasianidae</taxon>
        <taxon>Phasianinae</taxon>
        <taxon>Gallus</taxon>
    </lineage>
</organism>
<name>A0A8V1AF44_CHICK</name>
<accession>A0A8V1AF44</accession>
<dbReference type="GO" id="GO:0005615">
    <property type="term" value="C:extracellular space"/>
    <property type="evidence" value="ECO:0000318"/>
    <property type="project" value="GO_Central"/>
</dbReference>
<dbReference type="InterPro" id="IPR017948">
    <property type="entry name" value="TGFb_CS"/>
</dbReference>
<dbReference type="SMR" id="A0A8V1AF44"/>
<feature type="domain" description="TGF-beta family profile" evidence="11">
    <location>
        <begin position="283"/>
        <end position="396"/>
    </location>
</feature>
<comment type="subcellular location">
    <subcellularLocation>
        <location evidence="1">Secreted</location>
    </subcellularLocation>
</comment>
<dbReference type="OMA" id="EYTMHFC"/>
<evidence type="ECO:0000256" key="1">
    <source>
        <dbReference type="ARBA" id="ARBA00004613"/>
    </source>
</evidence>
<reference evidence="12" key="2">
    <citation type="submission" date="2025-08" db="UniProtKB">
        <authorList>
            <consortium name="Ensembl"/>
        </authorList>
    </citation>
    <scope>IDENTIFICATION</scope>
    <source>
        <strain evidence="12">broiler</strain>
    </source>
</reference>
<dbReference type="GeneTree" id="ENSGT00940000161872"/>
<proteinExistence type="inferred from homology"/>
<keyword evidence="13" id="KW-1185">Reference proteome</keyword>
<feature type="compositionally biased region" description="Basic and acidic residues" evidence="9">
    <location>
        <begin position="110"/>
        <end position="159"/>
    </location>
</feature>
<evidence type="ECO:0000256" key="8">
    <source>
        <dbReference type="RuleBase" id="RU000354"/>
    </source>
</evidence>
<keyword evidence="6" id="KW-1015">Disulfide bond</keyword>
<evidence type="ECO:0000256" key="9">
    <source>
        <dbReference type="SAM" id="MobiDB-lite"/>
    </source>
</evidence>
<dbReference type="Proteomes" id="UP000000539">
    <property type="component" value="Chromosome 28"/>
</dbReference>
<dbReference type="Gene3D" id="2.10.90.10">
    <property type="entry name" value="Cystine-knot cytokines"/>
    <property type="match status" value="1"/>
</dbReference>
<protein>
    <submittedName>
        <fullName evidence="12">Growth differentiation factor 15</fullName>
    </submittedName>
</protein>
<keyword evidence="5 8" id="KW-0339">Growth factor</keyword>
<feature type="chain" id="PRO_5036461859" evidence="10">
    <location>
        <begin position="25"/>
        <end position="396"/>
    </location>
</feature>
<reference evidence="12" key="3">
    <citation type="submission" date="2025-09" db="UniProtKB">
        <authorList>
            <consortium name="Ensembl"/>
        </authorList>
    </citation>
    <scope>IDENTIFICATION</scope>
    <source>
        <strain evidence="12">broiler</strain>
    </source>
</reference>
<evidence type="ECO:0000256" key="3">
    <source>
        <dbReference type="ARBA" id="ARBA00022525"/>
    </source>
</evidence>
<dbReference type="GO" id="GO:0008083">
    <property type="term" value="F:growth factor activity"/>
    <property type="evidence" value="ECO:0007669"/>
    <property type="project" value="UniProtKB-KW"/>
</dbReference>
<gene>
    <name evidence="12" type="primary">GDF15</name>
</gene>